<dbReference type="GO" id="GO:0005829">
    <property type="term" value="C:cytosol"/>
    <property type="evidence" value="ECO:0007669"/>
    <property type="project" value="TreeGrafter"/>
</dbReference>
<dbReference type="PANTHER" id="PTHR30231:SF4">
    <property type="entry name" value="PROTEIN NEN2"/>
    <property type="match status" value="1"/>
</dbReference>
<gene>
    <name evidence="7" type="ORF">DSCA_50570</name>
</gene>
<dbReference type="PANTHER" id="PTHR30231">
    <property type="entry name" value="DNA POLYMERASE III SUBUNIT EPSILON"/>
    <property type="match status" value="1"/>
</dbReference>
<keyword evidence="2" id="KW-0378">Hydrolase</keyword>
<dbReference type="GO" id="GO:0006260">
    <property type="term" value="P:DNA replication"/>
    <property type="evidence" value="ECO:0007669"/>
    <property type="project" value="InterPro"/>
</dbReference>
<comment type="subunit">
    <text evidence="5">DNA polymerase III contains a core (composed of alpha, epsilon and theta chains) that associates with a tau subunit. This core dimerizes to form the POLIII' complex. PolIII' associates with the gamma complex (composed of gamma, delta, delta', psi and chi chains) and with the beta chain to form the complete DNA polymerase III complex.</text>
</comment>
<dbReference type="InterPro" id="IPR013520">
    <property type="entry name" value="Ribonucl_H"/>
</dbReference>
<dbReference type="EMBL" id="AP021874">
    <property type="protein sequence ID" value="BBO71127.1"/>
    <property type="molecule type" value="Genomic_DNA"/>
</dbReference>
<keyword evidence="1" id="KW-0540">Nuclease</keyword>
<evidence type="ECO:0000256" key="3">
    <source>
        <dbReference type="ARBA" id="ARBA00022839"/>
    </source>
</evidence>
<reference evidence="7 8" key="1">
    <citation type="submission" date="2019-11" db="EMBL/GenBank/DDBJ databases">
        <title>Comparative genomics of hydrocarbon-degrading Desulfosarcina strains.</title>
        <authorList>
            <person name="Watanabe M."/>
            <person name="Kojima H."/>
            <person name="Fukui M."/>
        </authorList>
    </citation>
    <scope>NUCLEOTIDE SEQUENCE [LARGE SCALE GENOMIC DNA]</scope>
    <source>
        <strain evidence="7 8">PL12</strain>
    </source>
</reference>
<comment type="function">
    <text evidence="4">DNA polymerase III is a complex, multichain enzyme responsible for most of the replicative synthesis in bacteria. The epsilon subunit contain the editing function and is a proofreading 3'-5' exonuclease.</text>
</comment>
<proteinExistence type="predicted"/>
<dbReference type="NCBIfam" id="TIGR00573">
    <property type="entry name" value="dnaq"/>
    <property type="match status" value="1"/>
</dbReference>
<dbReference type="AlphaFoldDB" id="A0A5K7Z3B4"/>
<evidence type="ECO:0000259" key="6">
    <source>
        <dbReference type="SMART" id="SM00479"/>
    </source>
</evidence>
<sequence>MGRLFTARFFNRLLRLRIGKRSPAPVAGIGLHALDDLDGSRPARQFSYTVVDIETTGLDMKRSRILSIGAFKLAAGQIHLGRMFDQLVNPGRSIPPTSITVHGIVPAMVTTAPGGPEVLDAFLHYLGRDILVAHNARFDLAFLNRLMQATHGFPLQNLTIDTVPLCGTLLLPKLFRPMPRQAKLLGRGATNPALQQNRKSLEEIAHLLGIKVHQRHTAVGDALATAMIFQRALATLEHRGRGRLKDLIGVGAI</sequence>
<keyword evidence="3" id="KW-0269">Exonuclease</keyword>
<dbReference type="GO" id="GO:0003677">
    <property type="term" value="F:DNA binding"/>
    <property type="evidence" value="ECO:0007669"/>
    <property type="project" value="InterPro"/>
</dbReference>
<name>A0A5K7Z3B4_9BACT</name>
<dbReference type="SMART" id="SM00479">
    <property type="entry name" value="EXOIII"/>
    <property type="match status" value="1"/>
</dbReference>
<dbReference type="FunFam" id="3.30.420.10:FF:000045">
    <property type="entry name" value="3'-5' exonuclease DinG"/>
    <property type="match status" value="1"/>
</dbReference>
<dbReference type="InterPro" id="IPR006054">
    <property type="entry name" value="DnaQ"/>
</dbReference>
<dbReference type="GO" id="GO:0003887">
    <property type="term" value="F:DNA-directed DNA polymerase activity"/>
    <property type="evidence" value="ECO:0007669"/>
    <property type="project" value="InterPro"/>
</dbReference>
<evidence type="ECO:0000256" key="4">
    <source>
        <dbReference type="ARBA" id="ARBA00025483"/>
    </source>
</evidence>
<dbReference type="InterPro" id="IPR012337">
    <property type="entry name" value="RNaseH-like_sf"/>
</dbReference>
<feature type="domain" description="Exonuclease" evidence="6">
    <location>
        <begin position="47"/>
        <end position="238"/>
    </location>
</feature>
<accession>A0A5K7Z3B4</accession>
<dbReference type="GO" id="GO:0008408">
    <property type="term" value="F:3'-5' exonuclease activity"/>
    <property type="evidence" value="ECO:0007669"/>
    <property type="project" value="TreeGrafter"/>
</dbReference>
<organism evidence="7 8">
    <name type="scientific">Desulfosarcina alkanivorans</name>
    <dbReference type="NCBI Taxonomy" id="571177"/>
    <lineage>
        <taxon>Bacteria</taxon>
        <taxon>Pseudomonadati</taxon>
        <taxon>Thermodesulfobacteriota</taxon>
        <taxon>Desulfobacteria</taxon>
        <taxon>Desulfobacterales</taxon>
        <taxon>Desulfosarcinaceae</taxon>
        <taxon>Desulfosarcina</taxon>
    </lineage>
</organism>
<evidence type="ECO:0000256" key="2">
    <source>
        <dbReference type="ARBA" id="ARBA00022801"/>
    </source>
</evidence>
<protein>
    <recommendedName>
        <fullName evidence="6">Exonuclease domain-containing protein</fullName>
    </recommendedName>
</protein>
<dbReference type="Gene3D" id="3.30.420.10">
    <property type="entry name" value="Ribonuclease H-like superfamily/Ribonuclease H"/>
    <property type="match status" value="1"/>
</dbReference>
<keyword evidence="8" id="KW-1185">Reference proteome</keyword>
<dbReference type="RefSeq" id="WP_155319008.1">
    <property type="nucleotide sequence ID" value="NZ_AP021874.1"/>
</dbReference>
<dbReference type="Pfam" id="PF00929">
    <property type="entry name" value="RNase_T"/>
    <property type="match status" value="1"/>
</dbReference>
<dbReference type="CDD" id="cd06127">
    <property type="entry name" value="DEDDh"/>
    <property type="match status" value="1"/>
</dbReference>
<dbReference type="Proteomes" id="UP000427906">
    <property type="component" value="Chromosome"/>
</dbReference>
<evidence type="ECO:0000256" key="5">
    <source>
        <dbReference type="ARBA" id="ARBA00026073"/>
    </source>
</evidence>
<evidence type="ECO:0000313" key="7">
    <source>
        <dbReference type="EMBL" id="BBO71127.1"/>
    </source>
</evidence>
<evidence type="ECO:0000256" key="1">
    <source>
        <dbReference type="ARBA" id="ARBA00022722"/>
    </source>
</evidence>
<dbReference type="KEGG" id="dalk:DSCA_50570"/>
<dbReference type="OrthoDB" id="9804290at2"/>
<dbReference type="SUPFAM" id="SSF53098">
    <property type="entry name" value="Ribonuclease H-like"/>
    <property type="match status" value="1"/>
</dbReference>
<dbReference type="InterPro" id="IPR036397">
    <property type="entry name" value="RNaseH_sf"/>
</dbReference>
<evidence type="ECO:0000313" key="8">
    <source>
        <dbReference type="Proteomes" id="UP000427906"/>
    </source>
</evidence>